<evidence type="ECO:0000256" key="1">
    <source>
        <dbReference type="ARBA" id="ARBA00001974"/>
    </source>
</evidence>
<dbReference type="Gene3D" id="3.40.462.20">
    <property type="match status" value="1"/>
</dbReference>
<comment type="similarity">
    <text evidence="2">Belongs to the oxygen-dependent FAD-linked oxidoreductase family.</text>
</comment>
<dbReference type="PANTHER" id="PTHR42973">
    <property type="entry name" value="BINDING OXIDOREDUCTASE, PUTATIVE (AFU_ORTHOLOGUE AFUA_1G17690)-RELATED"/>
    <property type="match status" value="1"/>
</dbReference>
<dbReference type="EC" id="1.21.-.-" evidence="6"/>
<dbReference type="GO" id="GO:0016491">
    <property type="term" value="F:oxidoreductase activity"/>
    <property type="evidence" value="ECO:0007669"/>
    <property type="project" value="UniProtKB-KW"/>
</dbReference>
<gene>
    <name evidence="6" type="primary">yvdP_2</name>
    <name evidence="6" type="ORF">BACVE_001135</name>
</gene>
<proteinExistence type="inferred from homology"/>
<dbReference type="SUPFAM" id="SSF56176">
    <property type="entry name" value="FAD-binding/transporter-associated domain-like"/>
    <property type="match status" value="1"/>
</dbReference>
<sequence>MGSAQLTGRVIFKGDPGYTQAVKNWNPYVDVCPLVFVFAQNSYDVSNAIKWAREKNVPMRVRSGRHALDKNLSTVSDGIVIDVSDMNKVFLDEKNAVATVQTGIHVGPLVKGLAREGFMAPFGDSPTVGIGGITMGGGFGVLSRSIGLISDNLLALKMVDAKGRIIQANQSRNEDLLWASRGGGGGNFGYNTQYTFKVHRAPKTATVFNIIWPWEQLETVFKAWQKWAPFTDERLGCYLEIYSKVNGLCHAEGLFLGSKPELVQLLKPLLNAGTPAQTVIKTLYYPDCIDFLDPDEPIPGRSDQSVKFSSAWALNLWPEEPIAVMRQFLEKATGTETNFFFINWGGAISRVPSSETAFYWRRPLFYTEWTASWKNKSQEASNLASVERVRQLMKPYVTGSYVNVPDQNIENFGKAYYGSNFARLQRIKAKYDPENVFRFPQSIPPSYK</sequence>
<reference evidence="7" key="1">
    <citation type="submission" date="2020-10" db="EMBL/GenBank/DDBJ databases">
        <title>Complete genome sequence of Bacillus velezensis NST6.</title>
        <authorList>
            <person name="Choi J."/>
        </authorList>
    </citation>
    <scope>NUCLEOTIDE SEQUENCE [LARGE SCALE GENOMIC DNA]</scope>
    <source>
        <strain evidence="7">NST6</strain>
    </source>
</reference>
<dbReference type="InterPro" id="IPR006094">
    <property type="entry name" value="Oxid_FAD_bind_N"/>
</dbReference>
<organism evidence="6 7">
    <name type="scientific">Bacillus velezensis</name>
    <dbReference type="NCBI Taxonomy" id="492670"/>
    <lineage>
        <taxon>Bacteria</taxon>
        <taxon>Bacillati</taxon>
        <taxon>Bacillota</taxon>
        <taxon>Bacilli</taxon>
        <taxon>Bacillales</taxon>
        <taxon>Bacillaceae</taxon>
        <taxon>Bacillus</taxon>
        <taxon>Bacillus amyloliquefaciens group</taxon>
    </lineage>
</organism>
<dbReference type="InterPro" id="IPR016167">
    <property type="entry name" value="FAD-bd_PCMH_sub1"/>
</dbReference>
<dbReference type="Pfam" id="PF08031">
    <property type="entry name" value="BBE"/>
    <property type="match status" value="1"/>
</dbReference>
<dbReference type="InterPro" id="IPR016166">
    <property type="entry name" value="FAD-bd_PCMH"/>
</dbReference>
<dbReference type="RefSeq" id="WP_017419201.1">
    <property type="nucleotide sequence ID" value="NZ_BDDG01000011.1"/>
</dbReference>
<dbReference type="InterPro" id="IPR036318">
    <property type="entry name" value="FAD-bd_PCMH-like_sf"/>
</dbReference>
<evidence type="ECO:0000313" key="6">
    <source>
        <dbReference type="EMBL" id="QOY26179.1"/>
    </source>
</evidence>
<dbReference type="Pfam" id="PF01565">
    <property type="entry name" value="FAD_binding_4"/>
    <property type="match status" value="1"/>
</dbReference>
<comment type="cofactor">
    <cofactor evidence="1">
        <name>FAD</name>
        <dbReference type="ChEBI" id="CHEBI:57692"/>
    </cofactor>
</comment>
<dbReference type="EMBL" id="CP063687">
    <property type="protein sequence ID" value="QOY26179.1"/>
    <property type="molecule type" value="Genomic_DNA"/>
</dbReference>
<dbReference type="InterPro" id="IPR050416">
    <property type="entry name" value="FAD-linked_Oxidoreductase"/>
</dbReference>
<evidence type="ECO:0000256" key="3">
    <source>
        <dbReference type="ARBA" id="ARBA00022630"/>
    </source>
</evidence>
<evidence type="ECO:0000256" key="5">
    <source>
        <dbReference type="ARBA" id="ARBA00023002"/>
    </source>
</evidence>
<dbReference type="PANTHER" id="PTHR42973:SF39">
    <property type="entry name" value="FAD-BINDING PCMH-TYPE DOMAIN-CONTAINING PROTEIN"/>
    <property type="match status" value="1"/>
</dbReference>
<protein>
    <submittedName>
        <fullName evidence="6">Putative FAD-linked oxidoreductase YvdP</fullName>
        <ecNumber evidence="6">1.21.-.-</ecNumber>
    </submittedName>
</protein>
<keyword evidence="4" id="KW-0274">FAD</keyword>
<dbReference type="Proteomes" id="UP000587477">
    <property type="component" value="Chromosome"/>
</dbReference>
<evidence type="ECO:0000256" key="4">
    <source>
        <dbReference type="ARBA" id="ARBA00022827"/>
    </source>
</evidence>
<dbReference type="InterPro" id="IPR016169">
    <property type="entry name" value="FAD-bd_PCMH_sub2"/>
</dbReference>
<dbReference type="InterPro" id="IPR012951">
    <property type="entry name" value="BBE"/>
</dbReference>
<dbReference type="Gene3D" id="3.30.465.10">
    <property type="match status" value="1"/>
</dbReference>
<dbReference type="Gene3D" id="3.30.43.10">
    <property type="entry name" value="Uridine Diphospho-n-acetylenolpyruvylglucosamine Reductase, domain 2"/>
    <property type="match status" value="1"/>
</dbReference>
<dbReference type="AlphaFoldDB" id="A0A411A2V3"/>
<dbReference type="GO" id="GO:0071949">
    <property type="term" value="F:FAD binding"/>
    <property type="evidence" value="ECO:0007669"/>
    <property type="project" value="InterPro"/>
</dbReference>
<name>A0A411A2V3_BACVE</name>
<accession>A0A411A2V3</accession>
<keyword evidence="3" id="KW-0285">Flavoprotein</keyword>
<keyword evidence="5 6" id="KW-0560">Oxidoreductase</keyword>
<evidence type="ECO:0000256" key="2">
    <source>
        <dbReference type="ARBA" id="ARBA00005466"/>
    </source>
</evidence>
<dbReference type="PROSITE" id="PS51387">
    <property type="entry name" value="FAD_PCMH"/>
    <property type="match status" value="1"/>
</dbReference>
<evidence type="ECO:0000313" key="7">
    <source>
        <dbReference type="Proteomes" id="UP000587477"/>
    </source>
</evidence>